<organism evidence="7">
    <name type="scientific">Microbotryum lychnidis-dioicae (strain p1A1 Lamole / MvSl-1064)</name>
    <name type="common">Anther smut fungus</name>
    <dbReference type="NCBI Taxonomy" id="683840"/>
    <lineage>
        <taxon>Eukaryota</taxon>
        <taxon>Fungi</taxon>
        <taxon>Dikarya</taxon>
        <taxon>Basidiomycota</taxon>
        <taxon>Pucciniomycotina</taxon>
        <taxon>Microbotryomycetes</taxon>
        <taxon>Microbotryales</taxon>
        <taxon>Microbotryaceae</taxon>
        <taxon>Microbotryum</taxon>
    </lineage>
</organism>
<feature type="domain" description="MPN" evidence="6">
    <location>
        <begin position="304"/>
        <end position="447"/>
    </location>
</feature>
<evidence type="ECO:0000313" key="9">
    <source>
        <dbReference type="Proteomes" id="UP000017200"/>
    </source>
</evidence>
<dbReference type="Proteomes" id="UP000017200">
    <property type="component" value="Unassembled WGS sequence"/>
</dbReference>
<comment type="similarity">
    <text evidence="3">Belongs to the NPL4 family.</text>
</comment>
<reference evidence="9" key="1">
    <citation type="submission" date="2010-11" db="EMBL/GenBank/DDBJ databases">
        <title>The genome sequence of Microbotryum violaceum strain p1A1 Lamole.</title>
        <authorList>
            <person name="Cuomo C."/>
            <person name="Perlin M."/>
            <person name="Young S.K."/>
            <person name="Zeng Q."/>
            <person name="Gargeya S."/>
            <person name="Alvarado L."/>
            <person name="Berlin A."/>
            <person name="Chapman S.B."/>
            <person name="Chen Z."/>
            <person name="Freedman E."/>
            <person name="Gellesch M."/>
            <person name="Goldberg J."/>
            <person name="Griggs A."/>
            <person name="Gujja S."/>
            <person name="Heilman E."/>
            <person name="Heiman D."/>
            <person name="Howarth C."/>
            <person name="Mehta T."/>
            <person name="Neiman D."/>
            <person name="Pearson M."/>
            <person name="Roberts A."/>
            <person name="Saif S."/>
            <person name="Shea T."/>
            <person name="Shenoy N."/>
            <person name="Sisk P."/>
            <person name="Stolte C."/>
            <person name="Sykes S."/>
            <person name="White J."/>
            <person name="Yandava C."/>
            <person name="Haas B."/>
            <person name="Nusbaum C."/>
            <person name="Birren B."/>
        </authorList>
    </citation>
    <scope>NUCLEOTIDE SEQUENCE [LARGE SCALE GENOMIC DNA]</scope>
    <source>
        <strain evidence="9">p1A1 Lamole</strain>
    </source>
</reference>
<dbReference type="Pfam" id="PF05021">
    <property type="entry name" value="NPL4"/>
    <property type="match status" value="1"/>
</dbReference>
<reference evidence="8" key="4">
    <citation type="submission" date="2015-06" db="UniProtKB">
        <authorList>
            <consortium name="EnsemblFungi"/>
        </authorList>
    </citation>
    <scope>IDENTIFICATION</scope>
</reference>
<feature type="region of interest" description="Disordered" evidence="5">
    <location>
        <begin position="586"/>
        <end position="615"/>
    </location>
</feature>
<dbReference type="InterPro" id="IPR007717">
    <property type="entry name" value="NPL4_C"/>
</dbReference>
<reference evidence="7 9" key="3">
    <citation type="journal article" date="2015" name="BMC Genomics">
        <title>Sex and parasites: genomic and transcriptomic analysis of Microbotryum lychnidis-dioicae, the biotrophic and plant-castrating anther smut fungus.</title>
        <authorList>
            <person name="Perlin M.H."/>
            <person name="Amselem J."/>
            <person name="Fontanillas E."/>
            <person name="Toh S.S."/>
            <person name="Chen Z."/>
            <person name="Goldberg J."/>
            <person name="Duplessis S."/>
            <person name="Henrissat B."/>
            <person name="Young S."/>
            <person name="Zeng Q."/>
            <person name="Aguileta G."/>
            <person name="Petit E."/>
            <person name="Badouin H."/>
            <person name="Andrews J."/>
            <person name="Razeeq D."/>
            <person name="Gabaldon T."/>
            <person name="Quesneville H."/>
            <person name="Giraud T."/>
            <person name="Hood M.E."/>
            <person name="Schultz D.J."/>
            <person name="Cuomo C.A."/>
        </authorList>
    </citation>
    <scope>NUCLEOTIDE SEQUENCE [LARGE SCALE GENOMIC DNA]</scope>
    <source>
        <strain evidence="7">P1A1 Lamole</strain>
        <strain evidence="9">p1A1 Lamole</strain>
    </source>
</reference>
<name>U5H014_USTV1</name>
<dbReference type="GO" id="GO:0031625">
    <property type="term" value="F:ubiquitin protein ligase binding"/>
    <property type="evidence" value="ECO:0007669"/>
    <property type="project" value="TreeGrafter"/>
</dbReference>
<evidence type="ECO:0000313" key="7">
    <source>
        <dbReference type="EMBL" id="KDE09036.1"/>
    </source>
</evidence>
<dbReference type="GO" id="GO:0048471">
    <property type="term" value="C:perinuclear region of cytoplasm"/>
    <property type="evidence" value="ECO:0007669"/>
    <property type="project" value="UniProtKB-SubCell"/>
</dbReference>
<dbReference type="InterPro" id="IPR007716">
    <property type="entry name" value="NPL4_Zn-bd_put"/>
</dbReference>
<dbReference type="EnsemblFungi" id="MVLG_00755T0">
    <property type="protein sequence ID" value="MVLG_00755T0"/>
    <property type="gene ID" value="MVLG_00755"/>
</dbReference>
<evidence type="ECO:0000259" key="6">
    <source>
        <dbReference type="PROSITE" id="PS50249"/>
    </source>
</evidence>
<comment type="subcellular location">
    <subcellularLocation>
        <location evidence="2">Cytoplasm</location>
        <location evidence="2">Perinuclear region</location>
    </subcellularLocation>
    <subcellularLocation>
        <location evidence="1">Nucleus membrane</location>
        <topology evidence="1">Peripheral membrane protein</topology>
        <orientation evidence="1">Cytoplasmic side</orientation>
    </subcellularLocation>
</comment>
<feature type="compositionally biased region" description="Low complexity" evidence="5">
    <location>
        <begin position="154"/>
        <end position="169"/>
    </location>
</feature>
<dbReference type="InterPro" id="IPR037518">
    <property type="entry name" value="MPN"/>
</dbReference>
<evidence type="ECO:0000256" key="5">
    <source>
        <dbReference type="SAM" id="MobiDB-lite"/>
    </source>
</evidence>
<keyword evidence="9" id="KW-1185">Reference proteome</keyword>
<dbReference type="PANTHER" id="PTHR12710:SF0">
    <property type="entry name" value="NUCLEAR PROTEIN LOCALIZATION PROTEIN 4 HOMOLOG"/>
    <property type="match status" value="1"/>
</dbReference>
<proteinExistence type="inferred from homology"/>
<evidence type="ECO:0000256" key="4">
    <source>
        <dbReference type="ARBA" id="ARBA00019709"/>
    </source>
</evidence>
<feature type="region of interest" description="Disordered" evidence="5">
    <location>
        <begin position="150"/>
        <end position="175"/>
    </location>
</feature>
<accession>U5H014</accession>
<feature type="region of interest" description="Disordered" evidence="5">
    <location>
        <begin position="677"/>
        <end position="702"/>
    </location>
</feature>
<dbReference type="InterPro" id="IPR016563">
    <property type="entry name" value="Npl4"/>
</dbReference>
<dbReference type="PANTHER" id="PTHR12710">
    <property type="entry name" value="NUCLEAR PROTEIN LOCALIZATION 4"/>
    <property type="match status" value="1"/>
</dbReference>
<reference evidence="7" key="2">
    <citation type="submission" date="2010-11" db="EMBL/GenBank/DDBJ databases">
        <authorList>
            <consortium name="The Broad Institute Genome Sequencing Platform"/>
            <person name="Earl A."/>
            <person name="Ward D."/>
            <person name="Feldgarden M."/>
            <person name="Gevers D."/>
            <person name="Butler R."/>
            <person name="Young S.K."/>
            <person name="Zeng Q."/>
            <person name="Gargeya S."/>
            <person name="Fitzgerald M."/>
            <person name="Haas B."/>
            <person name="Abouelleil A."/>
            <person name="Alvarado L."/>
            <person name="Arachchi H.M."/>
            <person name="Berlin A."/>
            <person name="Brown A."/>
            <person name="Chapman S.B."/>
            <person name="Chen Z."/>
            <person name="Dunbar C."/>
            <person name="Freedman E."/>
            <person name="Gearin G."/>
            <person name="Gellesch M."/>
            <person name="Goldberg J."/>
            <person name="Griggs A."/>
            <person name="Gujja S."/>
            <person name="Heilman E."/>
            <person name="Heiman D."/>
            <person name="Howarth C."/>
            <person name="Larson L."/>
            <person name="Lui A."/>
            <person name="MacDonald P.J.P."/>
            <person name="Mehta T."/>
            <person name="Montmayeur A."/>
            <person name="Murphy C."/>
            <person name="Neiman D."/>
            <person name="Pearson M."/>
            <person name="Priest M."/>
            <person name="Roberts A."/>
            <person name="Saif S."/>
            <person name="Shea T."/>
            <person name="Shenoy N."/>
            <person name="Sisk P."/>
            <person name="Stolte C."/>
            <person name="Sykes S."/>
            <person name="White J."/>
            <person name="Yandava C."/>
            <person name="Wortman J."/>
            <person name="Nusbaum C."/>
            <person name="Birren B."/>
        </authorList>
    </citation>
    <scope>NUCLEOTIDE SEQUENCE</scope>
    <source>
        <strain evidence="7">P1A1 Lamole</strain>
    </source>
</reference>
<evidence type="ECO:0000256" key="1">
    <source>
        <dbReference type="ARBA" id="ARBA00004335"/>
    </source>
</evidence>
<protein>
    <recommendedName>
        <fullName evidence="4">Nuclear protein localization protein 4</fullName>
    </recommendedName>
</protein>
<dbReference type="Pfam" id="PF05020">
    <property type="entry name" value="zf-NPL4"/>
    <property type="match status" value="1"/>
</dbReference>
<dbReference type="GO" id="GO:0006511">
    <property type="term" value="P:ubiquitin-dependent protein catabolic process"/>
    <property type="evidence" value="ECO:0007669"/>
    <property type="project" value="InterPro"/>
</dbReference>
<evidence type="ECO:0000256" key="3">
    <source>
        <dbReference type="ARBA" id="ARBA00011025"/>
    </source>
</evidence>
<evidence type="ECO:0000313" key="8">
    <source>
        <dbReference type="EnsemblFungi" id="MVLG_00755T0"/>
    </source>
</evidence>
<dbReference type="AlphaFoldDB" id="U5H014"/>
<gene>
    <name evidence="7" type="ORF">MVLG_00755</name>
</gene>
<dbReference type="CDD" id="cd08061">
    <property type="entry name" value="MPN_NPL4"/>
    <property type="match status" value="1"/>
</dbReference>
<dbReference type="EMBL" id="GL541646">
    <property type="protein sequence ID" value="KDE09036.1"/>
    <property type="molecule type" value="Genomic_DNA"/>
</dbReference>
<dbReference type="PROSITE" id="PS50249">
    <property type="entry name" value="MPN"/>
    <property type="match status" value="1"/>
</dbReference>
<dbReference type="GO" id="GO:0031965">
    <property type="term" value="C:nuclear membrane"/>
    <property type="evidence" value="ECO:0007669"/>
    <property type="project" value="UniProtKB-SubCell"/>
</dbReference>
<dbReference type="FunCoup" id="U5H014">
    <property type="interactions" value="683"/>
</dbReference>
<dbReference type="EMBL" id="AEIJ01000064">
    <property type="status" value="NOT_ANNOTATED_CDS"/>
    <property type="molecule type" value="Genomic_DNA"/>
</dbReference>
<dbReference type="GO" id="GO:0043130">
    <property type="term" value="F:ubiquitin binding"/>
    <property type="evidence" value="ECO:0007669"/>
    <property type="project" value="TreeGrafter"/>
</dbReference>
<sequence length="775" mass="83600">MATFASSCSPMTTCRCSYKRNDDEARLPPQVEHVHAHVVPHHRVGFDHPNIHHLLLTCWNSALTRSTYPEQILETSATIDPSTLALSNAPRGGEQLVSNIAGDLQSLGIGHGDLLFVSYTPLPERATLAPSASTPAAQAVASTLAGKTVPIETPAPSTSAPIPASTSSTGSKKPWESAKVDAVDLYWAQRDGKIERKKGVNGCRCGPKAMCDYCMPLEPFDPNYQSDHSIKHLSFQAYLRKTKVSAPLSSTSTSYVPPLSNPSYRVQVPCSSSSHPSWPAGICTKCQPSAVTLSRQVWRMTDHVEFADPSIIERFLSFWRQSGTQRFGFLLGRYEPYEKVPMGVKAVVEAIHEPPQEPLADGVSVGFPWEDEARVARLAESCGLQVVGMIYTDLVADQSSPEKKAQGKVVCKRHANSFFLSSLEVVFAAHLQRLHPNPSRFAEAGHFSSKFVTCVLSGDLEGNVAIEAYQVSDQAMAMVEADMIEASVDPGIMRVKEEGPTRYIPDVFYRYKNKYNLEVKEPAKPCFPVEYLLVNVTNGFPLAPSPMFTSERPFAIESRMGLQDQSMASAASTFAALAKDLPPSQVGYSAHQDAEDGALSSSAKGKEKEGTSGNDAATPIIKWLSDWHLLAFLDQVGLFEKSDIELMAQIAKTKDAATLRRLFATNSWQTFLTIAQDEGPRANGNGPSSGNTLGGAPQTFDDGFEIPPDVDVPPDAYNNYDMQDVSMANTGNGGGLDNAAADGGGGAVSAKVACPHCTLENDAGSTDCVMCGLPL</sequence>
<dbReference type="STRING" id="683840.U5H014"/>
<evidence type="ECO:0000256" key="2">
    <source>
        <dbReference type="ARBA" id="ARBA00004556"/>
    </source>
</evidence>
<dbReference type="InParanoid" id="U5H014"/>
<dbReference type="OrthoDB" id="10251089at2759"/>